<feature type="transmembrane region" description="Helical" evidence="2">
    <location>
        <begin position="39"/>
        <end position="57"/>
    </location>
</feature>
<gene>
    <name evidence="3" type="ORF">SPIRO4BDMA_40119</name>
</gene>
<feature type="compositionally biased region" description="Basic and acidic residues" evidence="1">
    <location>
        <begin position="17"/>
        <end position="32"/>
    </location>
</feature>
<dbReference type="EMBL" id="FWDO01000004">
    <property type="protein sequence ID" value="SLM17550.1"/>
    <property type="molecule type" value="Genomic_DNA"/>
</dbReference>
<proteinExistence type="predicted"/>
<dbReference type="AlphaFoldDB" id="A0A3P3XMP2"/>
<feature type="region of interest" description="Disordered" evidence="1">
    <location>
        <begin position="1"/>
        <end position="32"/>
    </location>
</feature>
<evidence type="ECO:0000313" key="3">
    <source>
        <dbReference type="EMBL" id="SLM17550.1"/>
    </source>
</evidence>
<reference evidence="3" key="1">
    <citation type="submission" date="2017-02" db="EMBL/GenBank/DDBJ databases">
        <authorList>
            <person name="Regsiter A."/>
            <person name="William W."/>
        </authorList>
    </citation>
    <scope>NUCLEOTIDE SEQUENCE</scope>
    <source>
        <strain evidence="3">BdmA 4</strain>
    </source>
</reference>
<organism evidence="3">
    <name type="scientific">uncultured spirochete</name>
    <dbReference type="NCBI Taxonomy" id="156406"/>
    <lineage>
        <taxon>Bacteria</taxon>
        <taxon>Pseudomonadati</taxon>
        <taxon>Spirochaetota</taxon>
        <taxon>Spirochaetia</taxon>
        <taxon>Spirochaetales</taxon>
        <taxon>environmental samples</taxon>
    </lineage>
</organism>
<keyword evidence="2" id="KW-0472">Membrane</keyword>
<evidence type="ECO:0000256" key="1">
    <source>
        <dbReference type="SAM" id="MobiDB-lite"/>
    </source>
</evidence>
<protein>
    <submittedName>
        <fullName evidence="3">Uncharacterized protein</fullName>
    </submittedName>
</protein>
<sequence>MKVLEQRRKVPLRASGGRKDQSSHGACREDTGRARSPRALSFMRIFGAAALGAWVMLCPYRSSAQSASLVFTSTTGVATGVAALSATPSAGFDEEIVLNGRLQTGPLRVTALTSVSFSTGLASLGRWSVFSSGQTLRWSWPAWSSRAASPDTLASIEIEELAAALSGTLAHTGFRIELGKFPLKWGVGKAFRPSDIFKTMDYASLIPASKGLPAARLALFPSPLSRFEAVASIDGDSTVTAGARYLTALGDTAAIAASGGRRRQTGAADEYSGSFEGQIDAGIFTPYTELSVRTDGSSAYAITMLGSSLAAGDVTLWLEGQASFGPATMNAQLFLLGTWKVSELTSVSMPVFWFDDARILSASALAQFQGILDGRLDITATGRWLSATTPPGFLWKLSAYWTRSLSTY</sequence>
<keyword evidence="2" id="KW-1133">Transmembrane helix</keyword>
<keyword evidence="2" id="KW-0812">Transmembrane</keyword>
<evidence type="ECO:0000256" key="2">
    <source>
        <dbReference type="SAM" id="Phobius"/>
    </source>
</evidence>
<accession>A0A3P3XMP2</accession>
<name>A0A3P3XMP2_9SPIR</name>